<sequence>MSHEGDAVAMSKDGGFSSAEGTCVETLRQTAGHVGSCLTWVWSHCAFGTEHKYDKIPESNNNPDLDLQLDDLDMSDDGLDETDLSIIDAEGERLIPSYPIFEMKQFKDHDGPGRQHEPYRVSLRNHC</sequence>
<name>A0A0H5QI16_9EUKA</name>
<dbReference type="EMBL" id="HACM01000524">
    <property type="protein sequence ID" value="CRZ00966.1"/>
    <property type="molecule type" value="Transcribed_RNA"/>
</dbReference>
<organism evidence="1">
    <name type="scientific">Spongospora subterranea</name>
    <dbReference type="NCBI Taxonomy" id="70186"/>
    <lineage>
        <taxon>Eukaryota</taxon>
        <taxon>Sar</taxon>
        <taxon>Rhizaria</taxon>
        <taxon>Endomyxa</taxon>
        <taxon>Phytomyxea</taxon>
        <taxon>Plasmodiophorida</taxon>
        <taxon>Plasmodiophoridae</taxon>
        <taxon>Spongospora</taxon>
    </lineage>
</organism>
<evidence type="ECO:0000313" key="1">
    <source>
        <dbReference type="EMBL" id="CRZ00966.1"/>
    </source>
</evidence>
<dbReference type="AlphaFoldDB" id="A0A0H5QI16"/>
<accession>A0A0H5QI16</accession>
<proteinExistence type="predicted"/>
<reference evidence="1" key="1">
    <citation type="submission" date="2015-04" db="EMBL/GenBank/DDBJ databases">
        <title>The genome sequence of the plant pathogenic Rhizarian Plasmodiophora brassicae reveals insights in its biotrophic life cycle and the origin of chitin synthesis.</title>
        <authorList>
            <person name="Schwelm A."/>
            <person name="Fogelqvist J."/>
            <person name="Knaust A."/>
            <person name="Julke S."/>
            <person name="Lilja T."/>
            <person name="Dhandapani V."/>
            <person name="Bonilla-Rosso G."/>
            <person name="Karlsson M."/>
            <person name="Shevchenko A."/>
            <person name="Choi S.R."/>
            <person name="Kim H.G."/>
            <person name="Park J.Y."/>
            <person name="Lim Y.P."/>
            <person name="Ludwig-Muller J."/>
            <person name="Dixelius C."/>
        </authorList>
    </citation>
    <scope>NUCLEOTIDE SEQUENCE</scope>
    <source>
        <tissue evidence="1">Potato root galls</tissue>
    </source>
</reference>
<protein>
    <submittedName>
        <fullName evidence="1">Uncharacterized protein</fullName>
    </submittedName>
</protein>